<evidence type="ECO:0000256" key="2">
    <source>
        <dbReference type="SAM" id="SignalP"/>
    </source>
</evidence>
<reference evidence="3 4" key="1">
    <citation type="journal article" date="2019" name="Int. J. Syst. Evol. Microbiol.">
        <title>The Global Catalogue of Microorganisms (GCM) 10K type strain sequencing project: providing services to taxonomists for standard genome sequencing and annotation.</title>
        <authorList>
            <consortium name="The Broad Institute Genomics Platform"/>
            <consortium name="The Broad Institute Genome Sequencing Center for Infectious Disease"/>
            <person name="Wu L."/>
            <person name="Ma J."/>
        </authorList>
    </citation>
    <scope>NUCLEOTIDE SEQUENCE [LARGE SCALE GENOMIC DNA]</scope>
    <source>
        <strain evidence="3 4">JCM 14924</strain>
    </source>
</reference>
<sequence length="261" mass="27526">MRLSSRFAALAGAALTVAALAGSTPASAGAVPYRAGDGGHNAHGQWQRASEYLNLHQCVYFPRVPAGAQRFTTLVPSRDGRFATGTNISTTQDPQGQPSCGPGNGNFELSLAESKVLGVDLTAGRYLNLHQCVYYNSFTRDHFTVVVPIDTDFSAGTNVSNTPDTAPSCADGNGIFQLIPLLSGVKALDQNTGRYVNLQQCVYYSDSHADHFTTVVPSRDGRFATGTNISNTPNSTPSCGRGDGNFLPIPLLSGVKALPLT</sequence>
<evidence type="ECO:0000313" key="4">
    <source>
        <dbReference type="Proteomes" id="UP001501391"/>
    </source>
</evidence>
<proteinExistence type="predicted"/>
<organism evidence="3 4">
    <name type="scientific">Streptomyces bangladeshensis</name>
    <dbReference type="NCBI Taxonomy" id="295352"/>
    <lineage>
        <taxon>Bacteria</taxon>
        <taxon>Bacillati</taxon>
        <taxon>Actinomycetota</taxon>
        <taxon>Actinomycetes</taxon>
        <taxon>Kitasatosporales</taxon>
        <taxon>Streptomycetaceae</taxon>
        <taxon>Streptomyces</taxon>
    </lineage>
</organism>
<accession>A0ABN1ZK15</accession>
<feature type="signal peptide" evidence="2">
    <location>
        <begin position="1"/>
        <end position="28"/>
    </location>
</feature>
<feature type="chain" id="PRO_5045311969" description="Secreted protein" evidence="2">
    <location>
        <begin position="29"/>
        <end position="261"/>
    </location>
</feature>
<gene>
    <name evidence="3" type="ORF">GCM10009787_77850</name>
</gene>
<keyword evidence="4" id="KW-1185">Reference proteome</keyword>
<evidence type="ECO:0000313" key="3">
    <source>
        <dbReference type="EMBL" id="GAA1500302.1"/>
    </source>
</evidence>
<name>A0ABN1ZK15_9ACTN</name>
<comment type="caution">
    <text evidence="3">The sequence shown here is derived from an EMBL/GenBank/DDBJ whole genome shotgun (WGS) entry which is preliminary data.</text>
</comment>
<dbReference type="EMBL" id="BAAAOQ010000046">
    <property type="protein sequence ID" value="GAA1500302.1"/>
    <property type="molecule type" value="Genomic_DNA"/>
</dbReference>
<feature type="compositionally biased region" description="Polar residues" evidence="1">
    <location>
        <begin position="84"/>
        <end position="98"/>
    </location>
</feature>
<dbReference type="Proteomes" id="UP001501391">
    <property type="component" value="Unassembled WGS sequence"/>
</dbReference>
<evidence type="ECO:0008006" key="5">
    <source>
        <dbReference type="Google" id="ProtNLM"/>
    </source>
</evidence>
<evidence type="ECO:0000256" key="1">
    <source>
        <dbReference type="SAM" id="MobiDB-lite"/>
    </source>
</evidence>
<protein>
    <recommendedName>
        <fullName evidence="5">Secreted protein</fullName>
    </recommendedName>
</protein>
<dbReference type="RefSeq" id="WP_346164478.1">
    <property type="nucleotide sequence ID" value="NZ_BAAAOQ010000046.1"/>
</dbReference>
<feature type="region of interest" description="Disordered" evidence="1">
    <location>
        <begin position="82"/>
        <end position="104"/>
    </location>
</feature>
<keyword evidence="2" id="KW-0732">Signal</keyword>